<evidence type="ECO:0000313" key="2">
    <source>
        <dbReference type="EMBL" id="GFY90705.1"/>
    </source>
</evidence>
<protein>
    <recommendedName>
        <fullName evidence="1">MULE transposase domain-containing protein</fullName>
    </recommendedName>
</protein>
<dbReference type="Proteomes" id="UP000585474">
    <property type="component" value="Unassembled WGS sequence"/>
</dbReference>
<dbReference type="PANTHER" id="PTHR31973">
    <property type="entry name" value="POLYPROTEIN, PUTATIVE-RELATED"/>
    <property type="match status" value="1"/>
</dbReference>
<comment type="caution">
    <text evidence="2">The sequence shown here is derived from an EMBL/GenBank/DDBJ whole genome shotgun (WGS) entry which is preliminary data.</text>
</comment>
<dbReference type="PANTHER" id="PTHR31973:SF187">
    <property type="entry name" value="MUTATOR TRANSPOSASE MUDRA PROTEIN"/>
    <property type="match status" value="1"/>
</dbReference>
<name>A0A7J0EW66_9ERIC</name>
<evidence type="ECO:0000259" key="1">
    <source>
        <dbReference type="Pfam" id="PF10551"/>
    </source>
</evidence>
<feature type="domain" description="MULE transposase" evidence="1">
    <location>
        <begin position="80"/>
        <end position="168"/>
    </location>
</feature>
<dbReference type="InterPro" id="IPR018289">
    <property type="entry name" value="MULE_transposase_dom"/>
</dbReference>
<keyword evidence="3" id="KW-1185">Reference proteome</keyword>
<dbReference type="OrthoDB" id="1918246at2759"/>
<sequence>MLVDSKYTGKREKCKGYHCWGCGGAVFEGKGYAETVRIHNPGSQMIIKPDPYTLEPTFQMIYFRLHAIKQGFLTVCRPIIGLDGCYMKGIFGGQLLATIGREGNDNNPMALALVEIESKDPWSWFLEELMGDIGSYEEMGWTFISDKQKGLTETFDTLFPSVEHRFCLGTCTTTSRPSAVHRMKMIERYDPKVGNRRTAVEWLRFVNQLFGQVKNRGMENHEGTICPNIQDKLEYLKVVSRDRFATWCGELEYEVDHYHRREGKWFCFLEGRWSWCWEGRGAGRRTTHTGSGIGSVVGASSSAAGVSSSAATSSVMPPTVTSVLNNSRARKAAKGWA</sequence>
<organism evidence="2 3">
    <name type="scientific">Actinidia rufa</name>
    <dbReference type="NCBI Taxonomy" id="165716"/>
    <lineage>
        <taxon>Eukaryota</taxon>
        <taxon>Viridiplantae</taxon>
        <taxon>Streptophyta</taxon>
        <taxon>Embryophyta</taxon>
        <taxon>Tracheophyta</taxon>
        <taxon>Spermatophyta</taxon>
        <taxon>Magnoliopsida</taxon>
        <taxon>eudicotyledons</taxon>
        <taxon>Gunneridae</taxon>
        <taxon>Pentapetalae</taxon>
        <taxon>asterids</taxon>
        <taxon>Ericales</taxon>
        <taxon>Actinidiaceae</taxon>
        <taxon>Actinidia</taxon>
    </lineage>
</organism>
<accession>A0A7J0EW66</accession>
<dbReference type="AlphaFoldDB" id="A0A7J0EW66"/>
<dbReference type="EMBL" id="BJWL01000007">
    <property type="protein sequence ID" value="GFY90705.1"/>
    <property type="molecule type" value="Genomic_DNA"/>
</dbReference>
<proteinExistence type="predicted"/>
<reference evidence="2 3" key="1">
    <citation type="submission" date="2019-07" db="EMBL/GenBank/DDBJ databases">
        <title>De Novo Assembly of kiwifruit Actinidia rufa.</title>
        <authorList>
            <person name="Sugita-Konishi S."/>
            <person name="Sato K."/>
            <person name="Mori E."/>
            <person name="Abe Y."/>
            <person name="Kisaki G."/>
            <person name="Hamano K."/>
            <person name="Suezawa K."/>
            <person name="Otani M."/>
            <person name="Fukuda T."/>
            <person name="Manabe T."/>
            <person name="Gomi K."/>
            <person name="Tabuchi M."/>
            <person name="Akimitsu K."/>
            <person name="Kataoka I."/>
        </authorList>
    </citation>
    <scope>NUCLEOTIDE SEQUENCE [LARGE SCALE GENOMIC DNA]</scope>
    <source>
        <strain evidence="3">cv. Fuchu</strain>
    </source>
</reference>
<evidence type="ECO:0000313" key="3">
    <source>
        <dbReference type="Proteomes" id="UP000585474"/>
    </source>
</evidence>
<gene>
    <name evidence="2" type="ORF">Acr_07g0009020</name>
</gene>
<dbReference type="Pfam" id="PF10551">
    <property type="entry name" value="MULE"/>
    <property type="match status" value="1"/>
</dbReference>